<dbReference type="FunFam" id="2.40.160.120:FF:000001">
    <property type="entry name" value="Oxysterol-binding protein"/>
    <property type="match status" value="1"/>
</dbReference>
<dbReference type="PANTHER" id="PTHR10972">
    <property type="entry name" value="OXYSTEROL-BINDING PROTEIN-RELATED"/>
    <property type="match status" value="1"/>
</dbReference>
<sequence>MEFQPLGTVNVRLPRYEDHYRWNKVTTCVHNLFGGQRWVDQYGDLIITNNKGIRCKLNFAKASYWSSNRYEVVGSVTDPDGKLVHHLFGKWCEGLYCGVAPSARCVWRPGALPEDHEHYYGFSRFAIELNDLELSLVDVLPSTDSRFRPDQRLLEEGNVPGAEASKLQLEQAQRERRITNEQRGIKHQPRWFRCTASDSVADEDGEKWEFAHTYWDARAQSKFRDMNLIRLW</sequence>
<gene>
    <name evidence="2" type="ORF">APZ42_002982</name>
</gene>
<dbReference type="GO" id="GO:0015485">
    <property type="term" value="F:cholesterol binding"/>
    <property type="evidence" value="ECO:0007669"/>
    <property type="project" value="TreeGrafter"/>
</dbReference>
<dbReference type="Pfam" id="PF01237">
    <property type="entry name" value="Oxysterol_BP"/>
    <property type="match status" value="1"/>
</dbReference>
<keyword evidence="3" id="KW-1185">Reference proteome</keyword>
<dbReference type="InterPro" id="IPR000648">
    <property type="entry name" value="Oxysterol-bd"/>
</dbReference>
<dbReference type="InterPro" id="IPR037239">
    <property type="entry name" value="OSBP_sf"/>
</dbReference>
<dbReference type="OrthoDB" id="416222at2759"/>
<protein>
    <submittedName>
        <fullName evidence="2">Oxysterol-binding protein</fullName>
    </submittedName>
</protein>
<dbReference type="Proteomes" id="UP000076858">
    <property type="component" value="Unassembled WGS sequence"/>
</dbReference>
<organism evidence="2 3">
    <name type="scientific">Daphnia magna</name>
    <dbReference type="NCBI Taxonomy" id="35525"/>
    <lineage>
        <taxon>Eukaryota</taxon>
        <taxon>Metazoa</taxon>
        <taxon>Ecdysozoa</taxon>
        <taxon>Arthropoda</taxon>
        <taxon>Crustacea</taxon>
        <taxon>Branchiopoda</taxon>
        <taxon>Diplostraca</taxon>
        <taxon>Cladocera</taxon>
        <taxon>Anomopoda</taxon>
        <taxon>Daphniidae</taxon>
        <taxon>Daphnia</taxon>
    </lineage>
</organism>
<dbReference type="GO" id="GO:0005886">
    <property type="term" value="C:plasma membrane"/>
    <property type="evidence" value="ECO:0007669"/>
    <property type="project" value="TreeGrafter"/>
</dbReference>
<dbReference type="STRING" id="35525.A0A164HWZ9"/>
<name>A0A164HWZ9_9CRUS</name>
<evidence type="ECO:0000313" key="2">
    <source>
        <dbReference type="EMBL" id="KZS00645.1"/>
    </source>
</evidence>
<accession>A0A164HWZ9</accession>
<proteinExistence type="inferred from homology"/>
<dbReference type="GO" id="GO:0005829">
    <property type="term" value="C:cytosol"/>
    <property type="evidence" value="ECO:0007669"/>
    <property type="project" value="TreeGrafter"/>
</dbReference>
<comment type="similarity">
    <text evidence="1">Belongs to the OSBP family.</text>
</comment>
<evidence type="ECO:0000256" key="1">
    <source>
        <dbReference type="ARBA" id="ARBA00008842"/>
    </source>
</evidence>
<dbReference type="EMBL" id="LRGB01009143">
    <property type="protein sequence ID" value="KZS00645.1"/>
    <property type="molecule type" value="Genomic_DNA"/>
</dbReference>
<dbReference type="GO" id="GO:0097038">
    <property type="term" value="C:perinuclear endoplasmic reticulum"/>
    <property type="evidence" value="ECO:0007669"/>
    <property type="project" value="TreeGrafter"/>
</dbReference>
<dbReference type="GO" id="GO:0120009">
    <property type="term" value="P:intermembrane lipid transfer"/>
    <property type="evidence" value="ECO:0007669"/>
    <property type="project" value="UniProtKB-ARBA"/>
</dbReference>
<evidence type="ECO:0000313" key="3">
    <source>
        <dbReference type="Proteomes" id="UP000076858"/>
    </source>
</evidence>
<dbReference type="AlphaFoldDB" id="A0A164HWZ9"/>
<comment type="caution">
    <text evidence="2">The sequence shown here is derived from an EMBL/GenBank/DDBJ whole genome shotgun (WGS) entry which is preliminary data.</text>
</comment>
<dbReference type="PANTHER" id="PTHR10972:SF203">
    <property type="entry name" value="OXYSTEROL-BINDING PROTEIN HOMOLOG 3"/>
    <property type="match status" value="1"/>
</dbReference>
<reference evidence="2 3" key="1">
    <citation type="submission" date="2016-03" db="EMBL/GenBank/DDBJ databases">
        <title>EvidentialGene: Evidence-directed Construction of Genes on Genomes.</title>
        <authorList>
            <person name="Gilbert D.G."/>
            <person name="Choi J.-H."/>
            <person name="Mockaitis K."/>
            <person name="Colbourne J."/>
            <person name="Pfrender M."/>
        </authorList>
    </citation>
    <scope>NUCLEOTIDE SEQUENCE [LARGE SCALE GENOMIC DNA]</scope>
    <source>
        <strain evidence="2 3">Xinb3</strain>
        <tissue evidence="2">Complete organism</tissue>
    </source>
</reference>
<dbReference type="Gene3D" id="3.30.70.3490">
    <property type="match status" value="1"/>
</dbReference>
<dbReference type="Gene3D" id="2.40.160.120">
    <property type="match status" value="1"/>
</dbReference>
<dbReference type="SUPFAM" id="SSF144000">
    <property type="entry name" value="Oxysterol-binding protein-like"/>
    <property type="match status" value="1"/>
</dbReference>